<dbReference type="InterPro" id="IPR036890">
    <property type="entry name" value="HATPase_C_sf"/>
</dbReference>
<feature type="transmembrane region" description="Helical" evidence="4">
    <location>
        <begin position="39"/>
        <end position="60"/>
    </location>
</feature>
<dbReference type="PANTHER" id="PTHR45339">
    <property type="entry name" value="HYBRID SIGNAL TRANSDUCTION HISTIDINE KINASE J"/>
    <property type="match status" value="1"/>
</dbReference>
<comment type="caution">
    <text evidence="3">Lacks conserved residue(s) required for the propagation of feature annotation.</text>
</comment>
<evidence type="ECO:0000313" key="8">
    <source>
        <dbReference type="Proteomes" id="UP001431449"/>
    </source>
</evidence>
<dbReference type="InterPro" id="IPR005467">
    <property type="entry name" value="His_kinase_dom"/>
</dbReference>
<keyword evidence="4" id="KW-0812">Transmembrane</keyword>
<proteinExistence type="predicted"/>
<dbReference type="RefSeq" id="WP_248209904.1">
    <property type="nucleotide sequence ID" value="NZ_JALNMH010000010.1"/>
</dbReference>
<protein>
    <recommendedName>
        <fullName evidence="9">Response regulator receiver domain-containing protein</fullName>
    </recommendedName>
</protein>
<dbReference type="EMBL" id="JALNMH010000010">
    <property type="protein sequence ID" value="MCK7594505.1"/>
    <property type="molecule type" value="Genomic_DNA"/>
</dbReference>
<dbReference type="PROSITE" id="PS50110">
    <property type="entry name" value="RESPONSE_REGULATORY"/>
    <property type="match status" value="1"/>
</dbReference>
<reference evidence="7" key="1">
    <citation type="submission" date="2022-04" db="EMBL/GenBank/DDBJ databases">
        <title>Lysobacter sp. CAU 1642 isolated from sea sand.</title>
        <authorList>
            <person name="Kim W."/>
        </authorList>
    </citation>
    <scope>NUCLEOTIDE SEQUENCE</scope>
    <source>
        <strain evidence="7">CAU 1642</strain>
    </source>
</reference>
<dbReference type="Gene3D" id="3.40.50.2300">
    <property type="match status" value="1"/>
</dbReference>
<evidence type="ECO:0000313" key="7">
    <source>
        <dbReference type="EMBL" id="MCK7594505.1"/>
    </source>
</evidence>
<keyword evidence="2" id="KW-0902">Two-component regulatory system</keyword>
<evidence type="ECO:0000256" key="1">
    <source>
        <dbReference type="ARBA" id="ARBA00022553"/>
    </source>
</evidence>
<dbReference type="InterPro" id="IPR003594">
    <property type="entry name" value="HATPase_dom"/>
</dbReference>
<evidence type="ECO:0000256" key="2">
    <source>
        <dbReference type="ARBA" id="ARBA00023012"/>
    </source>
</evidence>
<evidence type="ECO:0000256" key="3">
    <source>
        <dbReference type="PROSITE-ProRule" id="PRU00169"/>
    </source>
</evidence>
<dbReference type="Proteomes" id="UP001431449">
    <property type="component" value="Unassembled WGS sequence"/>
</dbReference>
<comment type="caution">
    <text evidence="7">The sequence shown here is derived from an EMBL/GenBank/DDBJ whole genome shotgun (WGS) entry which is preliminary data.</text>
</comment>
<keyword evidence="4" id="KW-0472">Membrane</keyword>
<evidence type="ECO:0000259" key="5">
    <source>
        <dbReference type="PROSITE" id="PS50109"/>
    </source>
</evidence>
<evidence type="ECO:0000259" key="6">
    <source>
        <dbReference type="PROSITE" id="PS50110"/>
    </source>
</evidence>
<keyword evidence="4" id="KW-1133">Transmembrane helix</keyword>
<feature type="transmembrane region" description="Helical" evidence="4">
    <location>
        <begin position="6"/>
        <end position="27"/>
    </location>
</feature>
<keyword evidence="8" id="KW-1185">Reference proteome</keyword>
<dbReference type="PROSITE" id="PS50109">
    <property type="entry name" value="HIS_KIN"/>
    <property type="match status" value="1"/>
</dbReference>
<sequence>MIAGPGLLWLALPCLGALALGLLYALLRAPGRPGGAAPLRRGLMLIAVSSAWAVFGAVLHLLLGPWALLAAVLLPAALLPLAAAAPAGAVEAVEAIADAPDQATVQREGPRPPAIEPRIEPLDAPALLHTLVAEFADTAERAGLRLALRCPPCWIRSDRVLLQRVLENLLATALAQTGYGGVLLGLRRRGSHALLQVWDTGPGRPGEAEPVPAERWRLDDGSGATRGDALRLMISASSARLLGHPLRRRSRLGRGSLHEIEVPLCDPPGSPATPDAGAAPAGRLRVLYVGAGQAGSDDCQALLQAWGHAVDAAADAEAALLSVRENRPDLLLIELGQEDGLDGFALTSILGREAGGQLPAALLARDPSAAMRARAGEQGLPLLERPLSATALQALLTAVAAHVRRPAPP</sequence>
<dbReference type="PANTHER" id="PTHR45339:SF1">
    <property type="entry name" value="HYBRID SIGNAL TRANSDUCTION HISTIDINE KINASE J"/>
    <property type="match status" value="1"/>
</dbReference>
<feature type="domain" description="Response regulatory" evidence="6">
    <location>
        <begin position="285"/>
        <end position="400"/>
    </location>
</feature>
<dbReference type="InterPro" id="IPR011006">
    <property type="entry name" value="CheY-like_superfamily"/>
</dbReference>
<feature type="transmembrane region" description="Helical" evidence="4">
    <location>
        <begin position="66"/>
        <end position="85"/>
    </location>
</feature>
<gene>
    <name evidence="7" type="ORF">M0G41_12590</name>
</gene>
<accession>A0ABT0GIY3</accession>
<evidence type="ECO:0000256" key="4">
    <source>
        <dbReference type="SAM" id="Phobius"/>
    </source>
</evidence>
<feature type="domain" description="Histidine kinase" evidence="5">
    <location>
        <begin position="57"/>
        <end position="266"/>
    </location>
</feature>
<dbReference type="Pfam" id="PF02518">
    <property type="entry name" value="HATPase_c"/>
    <property type="match status" value="1"/>
</dbReference>
<keyword evidence="1" id="KW-0597">Phosphoprotein</keyword>
<dbReference type="SUPFAM" id="SSF52172">
    <property type="entry name" value="CheY-like"/>
    <property type="match status" value="1"/>
</dbReference>
<evidence type="ECO:0008006" key="9">
    <source>
        <dbReference type="Google" id="ProtNLM"/>
    </source>
</evidence>
<name>A0ABT0GIY3_9GAMM</name>
<dbReference type="SUPFAM" id="SSF55874">
    <property type="entry name" value="ATPase domain of HSP90 chaperone/DNA topoisomerase II/histidine kinase"/>
    <property type="match status" value="1"/>
</dbReference>
<dbReference type="Gene3D" id="3.30.565.10">
    <property type="entry name" value="Histidine kinase-like ATPase, C-terminal domain"/>
    <property type="match status" value="1"/>
</dbReference>
<dbReference type="InterPro" id="IPR001789">
    <property type="entry name" value="Sig_transdc_resp-reg_receiver"/>
</dbReference>
<organism evidence="7 8">
    <name type="scientific">Pseudomarimonas salicorniae</name>
    <dbReference type="NCBI Taxonomy" id="2933270"/>
    <lineage>
        <taxon>Bacteria</taxon>
        <taxon>Pseudomonadati</taxon>
        <taxon>Pseudomonadota</taxon>
        <taxon>Gammaproteobacteria</taxon>
        <taxon>Lysobacterales</taxon>
        <taxon>Lysobacteraceae</taxon>
        <taxon>Pseudomarimonas</taxon>
    </lineage>
</organism>